<proteinExistence type="predicted"/>
<sequence>MHVSRVTLARA</sequence>
<organism evidence="1">
    <name type="scientific">Arundo donax</name>
    <name type="common">Giant reed</name>
    <name type="synonym">Donax arundinaceus</name>
    <dbReference type="NCBI Taxonomy" id="35708"/>
    <lineage>
        <taxon>Eukaryota</taxon>
        <taxon>Viridiplantae</taxon>
        <taxon>Streptophyta</taxon>
        <taxon>Embryophyta</taxon>
        <taxon>Tracheophyta</taxon>
        <taxon>Spermatophyta</taxon>
        <taxon>Magnoliopsida</taxon>
        <taxon>Liliopsida</taxon>
        <taxon>Poales</taxon>
        <taxon>Poaceae</taxon>
        <taxon>PACMAD clade</taxon>
        <taxon>Arundinoideae</taxon>
        <taxon>Arundineae</taxon>
        <taxon>Arundo</taxon>
    </lineage>
</organism>
<reference evidence="1" key="1">
    <citation type="submission" date="2014-09" db="EMBL/GenBank/DDBJ databases">
        <authorList>
            <person name="Magalhaes I.L.F."/>
            <person name="Oliveira U."/>
            <person name="Santos F.R."/>
            <person name="Vidigal T.H.D.A."/>
            <person name="Brescovit A.D."/>
            <person name="Santos A.J."/>
        </authorList>
    </citation>
    <scope>NUCLEOTIDE SEQUENCE</scope>
    <source>
        <tissue evidence="1">Shoot tissue taken approximately 20 cm above the soil surface</tissue>
    </source>
</reference>
<dbReference type="EMBL" id="GBRH01228514">
    <property type="protein sequence ID" value="JAD69381.1"/>
    <property type="molecule type" value="Transcribed_RNA"/>
</dbReference>
<name>A0A0A9C1C8_ARUDO</name>
<protein>
    <submittedName>
        <fullName evidence="1">Uncharacterized protein</fullName>
    </submittedName>
</protein>
<accession>A0A0A9C1C8</accession>
<evidence type="ECO:0000313" key="1">
    <source>
        <dbReference type="EMBL" id="JAD69381.1"/>
    </source>
</evidence>
<reference evidence="1" key="2">
    <citation type="journal article" date="2015" name="Data Brief">
        <title>Shoot transcriptome of the giant reed, Arundo donax.</title>
        <authorList>
            <person name="Barrero R.A."/>
            <person name="Guerrero F.D."/>
            <person name="Moolhuijzen P."/>
            <person name="Goolsby J.A."/>
            <person name="Tidwell J."/>
            <person name="Bellgard S.E."/>
            <person name="Bellgard M.I."/>
        </authorList>
    </citation>
    <scope>NUCLEOTIDE SEQUENCE</scope>
    <source>
        <tissue evidence="1">Shoot tissue taken approximately 20 cm above the soil surface</tissue>
    </source>
</reference>